<organism evidence="2 3">
    <name type="scientific">Thyridium curvatum</name>
    <dbReference type="NCBI Taxonomy" id="1093900"/>
    <lineage>
        <taxon>Eukaryota</taxon>
        <taxon>Fungi</taxon>
        <taxon>Dikarya</taxon>
        <taxon>Ascomycota</taxon>
        <taxon>Pezizomycotina</taxon>
        <taxon>Sordariomycetes</taxon>
        <taxon>Sordariomycetidae</taxon>
        <taxon>Thyridiales</taxon>
        <taxon>Thyridiaceae</taxon>
        <taxon>Thyridium</taxon>
    </lineage>
</organism>
<dbReference type="GO" id="GO:0004672">
    <property type="term" value="F:protein kinase activity"/>
    <property type="evidence" value="ECO:0007669"/>
    <property type="project" value="InterPro"/>
</dbReference>
<dbReference type="Pfam" id="PF17667">
    <property type="entry name" value="Pkinase_fungal"/>
    <property type="match status" value="1"/>
</dbReference>
<dbReference type="PANTHER" id="PTHR38248">
    <property type="entry name" value="FUNK1 6"/>
    <property type="match status" value="1"/>
</dbReference>
<reference evidence="2 3" key="1">
    <citation type="submission" date="2019-06" db="EMBL/GenBank/DDBJ databases">
        <title>Draft genome sequence of the filamentous fungus Phialemoniopsis curvata isolated from diesel fuel.</title>
        <authorList>
            <person name="Varaljay V.A."/>
            <person name="Lyon W.J."/>
            <person name="Crouch A.L."/>
            <person name="Drake C.E."/>
            <person name="Hollomon J.M."/>
            <person name="Nadeau L.J."/>
            <person name="Nunn H.S."/>
            <person name="Stevenson B.S."/>
            <person name="Bojanowski C.L."/>
            <person name="Crookes-Goodson W.J."/>
        </authorList>
    </citation>
    <scope>NUCLEOTIDE SEQUENCE [LARGE SCALE GENOMIC DNA]</scope>
    <source>
        <strain evidence="2 3">D216</strain>
    </source>
</reference>
<dbReference type="InterPro" id="IPR011009">
    <property type="entry name" value="Kinase-like_dom_sf"/>
</dbReference>
<accession>A0A507AVL0</accession>
<dbReference type="SUPFAM" id="SSF56112">
    <property type="entry name" value="Protein kinase-like (PK-like)"/>
    <property type="match status" value="1"/>
</dbReference>
<dbReference type="InterPro" id="IPR040976">
    <property type="entry name" value="Pkinase_fungal"/>
</dbReference>
<dbReference type="Gene3D" id="1.10.510.10">
    <property type="entry name" value="Transferase(Phosphotransferase) domain 1"/>
    <property type="match status" value="1"/>
</dbReference>
<proteinExistence type="predicted"/>
<dbReference type="GO" id="GO:0005524">
    <property type="term" value="F:ATP binding"/>
    <property type="evidence" value="ECO:0007669"/>
    <property type="project" value="InterPro"/>
</dbReference>
<dbReference type="EMBL" id="SKBQ01000025">
    <property type="protein sequence ID" value="TPX14835.1"/>
    <property type="molecule type" value="Genomic_DNA"/>
</dbReference>
<dbReference type="PANTHER" id="PTHR38248:SF2">
    <property type="entry name" value="FUNK1 11"/>
    <property type="match status" value="1"/>
</dbReference>
<sequence length="633" mass="69550">MAQATSSVFADIDGHIHGSVHGFFEKFFDRPSWSSRAQAMAATLPDPPPSLMGVDGGETGEFLAWLQLHHGGAAAAAAAGAAVLDADVDSDAPTVPSVWYAPPSPKSESTAPTPPLPPLFYLQPAQAGNDFSWSSVQAVGHLEPGRGQSSYWPGLLRLSSHAARVFEAQPARLFLHGLYVWGRWAEPWVFDRAGIYAGTPIAVDKSPSRFKAVLVGYTLMNREELGLNPWLVPQWIGATSWATFLAMETVDDRGEARNLRLQLQDAPMSSRNNIVGGGTAAFRAKTAGDTACNDDCWDVAVKFKWQPSSSSETHGGGPVWQPEEVMLQRVREKNVWGVVRLISHKTLVNVKDLRRDLHFDTPRKFAPYAGVHDGSDGDDPLARGVVDFTKPVRRDDEAQPYSDMVLSVVAVAPLGRPLQSFASALELLEALRDAIQGHHNFLRHGILHQDISIWNVMIAERRGPLEPRGMLIDLDLASPLEDILPDGRTCVGVPLFMAIGVLIRKRHTYRHDLESFLYVVLWMATTGRSDGLPDACRMKRWTGDWDYDQLAARKKRDMEPGPFEAFLADFDTEFRGDDFQDLARALRAILFPTLADGSVDVDTPGETPADADAVYRRVLGAFDEAISRASAKI</sequence>
<dbReference type="Proteomes" id="UP000319257">
    <property type="component" value="Unassembled WGS sequence"/>
</dbReference>
<dbReference type="RefSeq" id="XP_030996546.1">
    <property type="nucleotide sequence ID" value="XM_031139410.1"/>
</dbReference>
<dbReference type="AlphaFoldDB" id="A0A507AVL0"/>
<feature type="domain" description="Protein kinase" evidence="1">
    <location>
        <begin position="269"/>
        <end position="633"/>
    </location>
</feature>
<protein>
    <recommendedName>
        <fullName evidence="1">Protein kinase domain-containing protein</fullName>
    </recommendedName>
</protein>
<dbReference type="InParanoid" id="A0A507AVL0"/>
<evidence type="ECO:0000313" key="3">
    <source>
        <dbReference type="Proteomes" id="UP000319257"/>
    </source>
</evidence>
<name>A0A507AVL0_9PEZI</name>
<evidence type="ECO:0000313" key="2">
    <source>
        <dbReference type="EMBL" id="TPX14835.1"/>
    </source>
</evidence>
<gene>
    <name evidence="2" type="ORF">E0L32_004944</name>
</gene>
<comment type="caution">
    <text evidence="2">The sequence shown here is derived from an EMBL/GenBank/DDBJ whole genome shotgun (WGS) entry which is preliminary data.</text>
</comment>
<dbReference type="STRING" id="1093900.A0A507AVL0"/>
<keyword evidence="3" id="KW-1185">Reference proteome</keyword>
<dbReference type="OrthoDB" id="5584477at2759"/>
<dbReference type="GeneID" id="41972391"/>
<dbReference type="PROSITE" id="PS50011">
    <property type="entry name" value="PROTEIN_KINASE_DOM"/>
    <property type="match status" value="1"/>
</dbReference>
<evidence type="ECO:0000259" key="1">
    <source>
        <dbReference type="PROSITE" id="PS50011"/>
    </source>
</evidence>
<dbReference type="InterPro" id="IPR000719">
    <property type="entry name" value="Prot_kinase_dom"/>
</dbReference>